<dbReference type="OrthoDB" id="202470at2759"/>
<dbReference type="InterPro" id="IPR000182">
    <property type="entry name" value="GNAT_dom"/>
</dbReference>
<name>A0A8J8NIH1_HALGN</name>
<dbReference type="AlphaFoldDB" id="A0A8J8NIH1"/>
<keyword evidence="3" id="KW-1185">Reference proteome</keyword>
<evidence type="ECO:0000259" key="1">
    <source>
        <dbReference type="PROSITE" id="PS51186"/>
    </source>
</evidence>
<dbReference type="Gene3D" id="3.40.630.30">
    <property type="match status" value="1"/>
</dbReference>
<dbReference type="InterPro" id="IPR016181">
    <property type="entry name" value="Acyl_CoA_acyltransferase"/>
</dbReference>
<feature type="domain" description="N-acetyltransferase" evidence="1">
    <location>
        <begin position="1"/>
        <end position="163"/>
    </location>
</feature>
<gene>
    <name evidence="2" type="ORF">FGO68_gene1742</name>
</gene>
<protein>
    <recommendedName>
        <fullName evidence="1">N-acetyltransferase domain-containing protein</fullName>
    </recommendedName>
</protein>
<dbReference type="PROSITE" id="PS51257">
    <property type="entry name" value="PROKAR_LIPOPROTEIN"/>
    <property type="match status" value="1"/>
</dbReference>
<dbReference type="SUPFAM" id="SSF55729">
    <property type="entry name" value="Acyl-CoA N-acyltransferases (Nat)"/>
    <property type="match status" value="1"/>
</dbReference>
<evidence type="ECO:0000313" key="2">
    <source>
        <dbReference type="EMBL" id="TNV75314.1"/>
    </source>
</evidence>
<dbReference type="Pfam" id="PF13527">
    <property type="entry name" value="Acetyltransf_9"/>
    <property type="match status" value="1"/>
</dbReference>
<dbReference type="Proteomes" id="UP000785679">
    <property type="component" value="Unassembled WGS sequence"/>
</dbReference>
<sequence>MRPEQPQDIPLIYTFLTSCFPTDAEARLVDALRASGNLKIALVYLTPDNILVGYAAFSPVSADGESQLGIGLAPVAVYQAYRNKGIAFQLINEGHRLCEDMSYKWSCVLGDPKYYGRFGYEWASKHGLGDEYGGGEAFQVMKIGESGSLPKTKGIVRYGKEFEIFNV</sequence>
<reference evidence="2" key="1">
    <citation type="submission" date="2019-06" db="EMBL/GenBank/DDBJ databases">
        <authorList>
            <person name="Zheng W."/>
        </authorList>
    </citation>
    <scope>NUCLEOTIDE SEQUENCE</scope>
    <source>
        <strain evidence="2">QDHG01</strain>
    </source>
</reference>
<dbReference type="EMBL" id="RRYP01015861">
    <property type="protein sequence ID" value="TNV75314.1"/>
    <property type="molecule type" value="Genomic_DNA"/>
</dbReference>
<accession>A0A8J8NIH1</accession>
<organism evidence="2 3">
    <name type="scientific">Halteria grandinella</name>
    <dbReference type="NCBI Taxonomy" id="5974"/>
    <lineage>
        <taxon>Eukaryota</taxon>
        <taxon>Sar</taxon>
        <taxon>Alveolata</taxon>
        <taxon>Ciliophora</taxon>
        <taxon>Intramacronucleata</taxon>
        <taxon>Spirotrichea</taxon>
        <taxon>Stichotrichia</taxon>
        <taxon>Sporadotrichida</taxon>
        <taxon>Halteriidae</taxon>
        <taxon>Halteria</taxon>
    </lineage>
</organism>
<evidence type="ECO:0000313" key="3">
    <source>
        <dbReference type="Proteomes" id="UP000785679"/>
    </source>
</evidence>
<proteinExistence type="predicted"/>
<dbReference type="GO" id="GO:0016747">
    <property type="term" value="F:acyltransferase activity, transferring groups other than amino-acyl groups"/>
    <property type="evidence" value="ECO:0007669"/>
    <property type="project" value="InterPro"/>
</dbReference>
<comment type="caution">
    <text evidence="2">The sequence shown here is derived from an EMBL/GenBank/DDBJ whole genome shotgun (WGS) entry which is preliminary data.</text>
</comment>
<dbReference type="CDD" id="cd04301">
    <property type="entry name" value="NAT_SF"/>
    <property type="match status" value="1"/>
</dbReference>
<dbReference type="PROSITE" id="PS51186">
    <property type="entry name" value="GNAT"/>
    <property type="match status" value="1"/>
</dbReference>